<name>A0AAN6VV38_9PEZI</name>
<evidence type="ECO:0000256" key="1">
    <source>
        <dbReference type="SAM" id="Coils"/>
    </source>
</evidence>
<dbReference type="EMBL" id="MU856856">
    <property type="protein sequence ID" value="KAK4157050.1"/>
    <property type="molecule type" value="Genomic_DNA"/>
</dbReference>
<evidence type="ECO:0000313" key="3">
    <source>
        <dbReference type="Proteomes" id="UP001302745"/>
    </source>
</evidence>
<reference evidence="2" key="1">
    <citation type="journal article" date="2023" name="Mol. Phylogenet. Evol.">
        <title>Genome-scale phylogeny and comparative genomics of the fungal order Sordariales.</title>
        <authorList>
            <person name="Hensen N."/>
            <person name="Bonometti L."/>
            <person name="Westerberg I."/>
            <person name="Brannstrom I.O."/>
            <person name="Guillou S."/>
            <person name="Cros-Aarteil S."/>
            <person name="Calhoun S."/>
            <person name="Haridas S."/>
            <person name="Kuo A."/>
            <person name="Mondo S."/>
            <person name="Pangilinan J."/>
            <person name="Riley R."/>
            <person name="LaButti K."/>
            <person name="Andreopoulos B."/>
            <person name="Lipzen A."/>
            <person name="Chen C."/>
            <person name="Yan M."/>
            <person name="Daum C."/>
            <person name="Ng V."/>
            <person name="Clum A."/>
            <person name="Steindorff A."/>
            <person name="Ohm R.A."/>
            <person name="Martin F."/>
            <person name="Silar P."/>
            <person name="Natvig D.O."/>
            <person name="Lalanne C."/>
            <person name="Gautier V."/>
            <person name="Ament-Velasquez S.L."/>
            <person name="Kruys A."/>
            <person name="Hutchinson M.I."/>
            <person name="Powell A.J."/>
            <person name="Barry K."/>
            <person name="Miller A.N."/>
            <person name="Grigoriev I.V."/>
            <person name="Debuchy R."/>
            <person name="Gladieux P."/>
            <person name="Hiltunen Thoren M."/>
            <person name="Johannesson H."/>
        </authorList>
    </citation>
    <scope>NUCLEOTIDE SEQUENCE</scope>
    <source>
        <strain evidence="2">CBS 538.74</strain>
    </source>
</reference>
<comment type="caution">
    <text evidence="2">The sequence shown here is derived from an EMBL/GenBank/DDBJ whole genome shotgun (WGS) entry which is preliminary data.</text>
</comment>
<organism evidence="2 3">
    <name type="scientific">Chaetomidium leptoderma</name>
    <dbReference type="NCBI Taxonomy" id="669021"/>
    <lineage>
        <taxon>Eukaryota</taxon>
        <taxon>Fungi</taxon>
        <taxon>Dikarya</taxon>
        <taxon>Ascomycota</taxon>
        <taxon>Pezizomycotina</taxon>
        <taxon>Sordariomycetes</taxon>
        <taxon>Sordariomycetidae</taxon>
        <taxon>Sordariales</taxon>
        <taxon>Chaetomiaceae</taxon>
        <taxon>Chaetomidium</taxon>
    </lineage>
</organism>
<reference evidence="2" key="2">
    <citation type="submission" date="2023-05" db="EMBL/GenBank/DDBJ databases">
        <authorList>
            <consortium name="Lawrence Berkeley National Laboratory"/>
            <person name="Steindorff A."/>
            <person name="Hensen N."/>
            <person name="Bonometti L."/>
            <person name="Westerberg I."/>
            <person name="Brannstrom I.O."/>
            <person name="Guillou S."/>
            <person name="Cros-Aarteil S."/>
            <person name="Calhoun S."/>
            <person name="Haridas S."/>
            <person name="Kuo A."/>
            <person name="Mondo S."/>
            <person name="Pangilinan J."/>
            <person name="Riley R."/>
            <person name="Labutti K."/>
            <person name="Andreopoulos B."/>
            <person name="Lipzen A."/>
            <person name="Chen C."/>
            <person name="Yanf M."/>
            <person name="Daum C."/>
            <person name="Ng V."/>
            <person name="Clum A."/>
            <person name="Ohm R."/>
            <person name="Martin F."/>
            <person name="Silar P."/>
            <person name="Natvig D."/>
            <person name="Lalanne C."/>
            <person name="Gautier V."/>
            <person name="Ament-Velasquez S.L."/>
            <person name="Kruys A."/>
            <person name="Hutchinson M.I."/>
            <person name="Powell A.J."/>
            <person name="Barry K."/>
            <person name="Miller A.N."/>
            <person name="Grigoriev I.V."/>
            <person name="Debuchy R."/>
            <person name="Gladieux P."/>
            <person name="Thoren M.H."/>
            <person name="Johannesson H."/>
        </authorList>
    </citation>
    <scope>NUCLEOTIDE SEQUENCE</scope>
    <source>
        <strain evidence="2">CBS 538.74</strain>
    </source>
</reference>
<gene>
    <name evidence="2" type="ORF">C8A00DRAFT_40532</name>
</gene>
<feature type="coiled-coil region" evidence="1">
    <location>
        <begin position="274"/>
        <end position="346"/>
    </location>
</feature>
<sequence>MVLRDSPASPTVLAPPTASGRERHAELVSLDVSTIGEIVDYIVSARQRGSESLLGFHWQPSQACDLSDQLDARLVERDQPKIGRFEYDYESETVYLDIMGESMLHYMVRIGVRDHITNHLAKLLATTNDPMIRDSESRHHVERKAHQYINSSDGKIRVVLVLDLQYPDPKKAWVSLLVADDSSSDWVQRSELFYDESGQQPVGQVDLYLSDFLGLASLPAAFCRPSATELASGTPGNPTITLTYERLRAIFCRARHLHDPTKFPAEVGDEESPYENAERRAAEAERRVVEVRNEMERRKSEERIETERRMERRVAEARIEMEQRMAAEMERRVAAEMERRVAAEMERRMAEGGLEAE</sequence>
<keyword evidence="3" id="KW-1185">Reference proteome</keyword>
<proteinExistence type="predicted"/>
<protein>
    <submittedName>
        <fullName evidence="2">Uncharacterized protein</fullName>
    </submittedName>
</protein>
<dbReference type="Proteomes" id="UP001302745">
    <property type="component" value="Unassembled WGS sequence"/>
</dbReference>
<keyword evidence="1" id="KW-0175">Coiled coil</keyword>
<accession>A0AAN6VV38</accession>
<dbReference type="AlphaFoldDB" id="A0AAN6VV38"/>
<evidence type="ECO:0000313" key="2">
    <source>
        <dbReference type="EMBL" id="KAK4157050.1"/>
    </source>
</evidence>